<keyword evidence="4" id="KW-1185">Reference proteome</keyword>
<comment type="caution">
    <text evidence="3">The sequence shown here is derived from an EMBL/GenBank/DDBJ whole genome shotgun (WGS) entry which is preliminary data.</text>
</comment>
<organism evidence="3 4">
    <name type="scientific">Amycolatopsis coloradensis</name>
    <dbReference type="NCBI Taxonomy" id="76021"/>
    <lineage>
        <taxon>Bacteria</taxon>
        <taxon>Bacillati</taxon>
        <taxon>Actinomycetota</taxon>
        <taxon>Actinomycetes</taxon>
        <taxon>Pseudonocardiales</taxon>
        <taxon>Pseudonocardiaceae</taxon>
        <taxon>Amycolatopsis</taxon>
    </lineage>
</organism>
<accession>A0A1R0KD17</accession>
<dbReference type="AlphaFoldDB" id="A0A1R0KD17"/>
<name>A0A1R0KD17_9PSEU</name>
<dbReference type="PROSITE" id="PS50065">
    <property type="entry name" value="HMG_COA_REDUCTASE_4"/>
    <property type="match status" value="1"/>
</dbReference>
<protein>
    <recommendedName>
        <fullName evidence="5">Hydroxymethylglutaryl-CoA reductase (NADPH)</fullName>
    </recommendedName>
</protein>
<dbReference type="Gene3D" id="3.90.770.10">
    <property type="entry name" value="3-hydroxy-3-methylglutaryl-coenzyme A Reductase, Chain A, domain 2"/>
    <property type="match status" value="1"/>
</dbReference>
<dbReference type="InterPro" id="IPR009023">
    <property type="entry name" value="HMG_CoA_Rdtase_NAD(P)-bd_sf"/>
</dbReference>
<evidence type="ECO:0008006" key="5">
    <source>
        <dbReference type="Google" id="ProtNLM"/>
    </source>
</evidence>
<evidence type="ECO:0000256" key="1">
    <source>
        <dbReference type="ARBA" id="ARBA00007661"/>
    </source>
</evidence>
<evidence type="ECO:0000313" key="3">
    <source>
        <dbReference type="EMBL" id="OLZ42813.1"/>
    </source>
</evidence>
<dbReference type="InterPro" id="IPR023076">
    <property type="entry name" value="HMG_CoA_Rdtase_CS"/>
</dbReference>
<evidence type="ECO:0000313" key="4">
    <source>
        <dbReference type="Proteomes" id="UP000187486"/>
    </source>
</evidence>
<dbReference type="GO" id="GO:0004420">
    <property type="term" value="F:hydroxymethylglutaryl-CoA reductase (NADPH) activity"/>
    <property type="evidence" value="ECO:0007669"/>
    <property type="project" value="InterPro"/>
</dbReference>
<dbReference type="Gene3D" id="3.30.70.420">
    <property type="entry name" value="Hydroxymethylglutaryl-CoA reductase, class I/II, NAD/NADP-binding domain"/>
    <property type="match status" value="1"/>
</dbReference>
<proteinExistence type="inferred from homology"/>
<sequence>MPSKPFIDRNDYEQRIDVLKQCLGTSPEDAEAIRTYLSEEQVAGNVENFVGAVPVPLGLCGPIDIRGDHARGWFVVPMATLEGTLVASYSRGAKVISESGGCEVSVYGDDFLRAAMLTTRSLSDAARLVSWCETRESQLRELATRGSNHLRAVETFCDRSGPSVLLTVRFTTGDAMGSNMTSKAIAHVAEYVTAESGLVRNHVVPYPEDKKSLPARRKGKRVIARAVLRRDVVEPMTRASLERISGYIADYKNFLALHGAHALNIHAANGIAAMFQAFGQDMAYLGECSQAVVDCRPTETGELDVSITIPNLILGSVGGGTGLPAFQAMLSMVDCKGDGKARKLAEIMGAVALAGEIGCAAAQCAHEFVAAHEALGRNRPT</sequence>
<dbReference type="Pfam" id="PF00368">
    <property type="entry name" value="HMG-CoA_red"/>
    <property type="match status" value="1"/>
</dbReference>
<dbReference type="PANTHER" id="PTHR10572:SF24">
    <property type="entry name" value="3-HYDROXY-3-METHYLGLUTARYL-COENZYME A REDUCTASE"/>
    <property type="match status" value="1"/>
</dbReference>
<comment type="similarity">
    <text evidence="1">Belongs to the HMG-CoA reductase family.</text>
</comment>
<dbReference type="PROSITE" id="PS00318">
    <property type="entry name" value="HMG_COA_REDUCTASE_2"/>
    <property type="match status" value="1"/>
</dbReference>
<reference evidence="3 4" key="1">
    <citation type="submission" date="2016-01" db="EMBL/GenBank/DDBJ databases">
        <title>Amycolatopsis coloradensis genome sequencing and assembly.</title>
        <authorList>
            <person name="Mayilraj S."/>
        </authorList>
    </citation>
    <scope>NUCLEOTIDE SEQUENCE [LARGE SCALE GENOMIC DNA]</scope>
    <source>
        <strain evidence="3 4">DSM 44225</strain>
    </source>
</reference>
<evidence type="ECO:0000256" key="2">
    <source>
        <dbReference type="ARBA" id="ARBA00023002"/>
    </source>
</evidence>
<gene>
    <name evidence="3" type="ORF">BS329_41425</name>
</gene>
<dbReference type="EMBL" id="MQUQ01000049">
    <property type="protein sequence ID" value="OLZ42813.1"/>
    <property type="molecule type" value="Genomic_DNA"/>
</dbReference>
<dbReference type="InterPro" id="IPR002202">
    <property type="entry name" value="HMG_CoA_Rdtase"/>
</dbReference>
<dbReference type="PRINTS" id="PR00071">
    <property type="entry name" value="HMGCOARDTASE"/>
</dbReference>
<keyword evidence="2" id="KW-0560">Oxidoreductase</keyword>
<dbReference type="InterPro" id="IPR009029">
    <property type="entry name" value="HMG_CoA_Rdtase_sub-bd_dom_sf"/>
</dbReference>
<dbReference type="SUPFAM" id="SSF55035">
    <property type="entry name" value="NAD-binding domain of HMG-CoA reductase"/>
    <property type="match status" value="1"/>
</dbReference>
<dbReference type="GO" id="GO:0015936">
    <property type="term" value="P:coenzyme A metabolic process"/>
    <property type="evidence" value="ECO:0007669"/>
    <property type="project" value="InterPro"/>
</dbReference>
<dbReference type="PANTHER" id="PTHR10572">
    <property type="entry name" value="3-HYDROXY-3-METHYLGLUTARYL-COENZYME A REDUCTASE"/>
    <property type="match status" value="1"/>
</dbReference>
<dbReference type="Proteomes" id="UP000187486">
    <property type="component" value="Unassembled WGS sequence"/>
</dbReference>
<dbReference type="SUPFAM" id="SSF56542">
    <property type="entry name" value="Substrate-binding domain of HMG-CoA reductase"/>
    <property type="match status" value="1"/>
</dbReference>
<dbReference type="STRING" id="76021.BS329_41425"/>
<dbReference type="InterPro" id="IPR023074">
    <property type="entry name" value="HMG_CoA_Rdtase_cat_sf"/>
</dbReference>
<dbReference type="RefSeq" id="WP_076169073.1">
    <property type="nucleotide sequence ID" value="NZ_JBEZVB010000040.1"/>
</dbReference>